<evidence type="ECO:0000256" key="3">
    <source>
        <dbReference type="ARBA" id="ARBA00022705"/>
    </source>
</evidence>
<dbReference type="EC" id="2.7.7.7" evidence="6"/>
<keyword evidence="4" id="KW-0239">DNA-directed DNA polymerase</keyword>
<dbReference type="Gene3D" id="3.40.50.300">
    <property type="entry name" value="P-loop containing nucleotide triphosphate hydrolases"/>
    <property type="match status" value="1"/>
</dbReference>
<dbReference type="GO" id="GO:0009360">
    <property type="term" value="C:DNA polymerase III complex"/>
    <property type="evidence" value="ECO:0007669"/>
    <property type="project" value="InterPro"/>
</dbReference>
<gene>
    <name evidence="6" type="primary">holA</name>
    <name evidence="6" type="ORF">DSM107014_09055</name>
</gene>
<dbReference type="AlphaFoldDB" id="A0A941GTQ1"/>
<evidence type="ECO:0000256" key="4">
    <source>
        <dbReference type="ARBA" id="ARBA00022932"/>
    </source>
</evidence>
<dbReference type="GO" id="GO:0003677">
    <property type="term" value="F:DNA binding"/>
    <property type="evidence" value="ECO:0007669"/>
    <property type="project" value="InterPro"/>
</dbReference>
<sequence>MPIYFFWGEDDYAIATAVKQLQKSVLDPNWLQFNYDKLFGEQPDNLMEALNLAMTPVFGMGERLIWLADTTICQHCPENFFKELERTLPQILETSHLLFTSSKKPDQRLKSAKFLAKYGQFREFSFIPPWQTDELIARVSQVAQEIGVKLTPAGTQLLAESVGNNTRQLWSELEKLKIYSSTSTHPLDVELISTLVCDSFR</sequence>
<dbReference type="InterPro" id="IPR010372">
    <property type="entry name" value="DNA_pol3_delta_N"/>
</dbReference>
<protein>
    <submittedName>
        <fullName evidence="6">DNA polymerase III subunit delta</fullName>
        <ecNumber evidence="6">2.7.7.7</ecNumber>
    </submittedName>
</protein>
<organism evidence="6 7">
    <name type="scientific">Gomphosphaeria aponina SAG 52.96 = DSM 107014</name>
    <dbReference type="NCBI Taxonomy" id="1521640"/>
    <lineage>
        <taxon>Bacteria</taxon>
        <taxon>Bacillati</taxon>
        <taxon>Cyanobacteriota</taxon>
        <taxon>Cyanophyceae</taxon>
        <taxon>Oscillatoriophycideae</taxon>
        <taxon>Chroococcales</taxon>
        <taxon>Gomphosphaeriaceae</taxon>
        <taxon>Gomphosphaeria</taxon>
    </lineage>
</organism>
<keyword evidence="2 6" id="KW-0548">Nucleotidyltransferase</keyword>
<feature type="domain" description="DNA polymerase III delta N-terminal" evidence="5">
    <location>
        <begin position="4"/>
        <end position="117"/>
    </location>
</feature>
<evidence type="ECO:0000313" key="7">
    <source>
        <dbReference type="Proteomes" id="UP000767446"/>
    </source>
</evidence>
<evidence type="ECO:0000256" key="2">
    <source>
        <dbReference type="ARBA" id="ARBA00022695"/>
    </source>
</evidence>
<dbReference type="Proteomes" id="UP000767446">
    <property type="component" value="Unassembled WGS sequence"/>
</dbReference>
<dbReference type="SUPFAM" id="SSF52540">
    <property type="entry name" value="P-loop containing nucleoside triphosphate hydrolases"/>
    <property type="match status" value="1"/>
</dbReference>
<keyword evidence="1 6" id="KW-0808">Transferase</keyword>
<dbReference type="Gene3D" id="1.10.8.60">
    <property type="match status" value="1"/>
</dbReference>
<dbReference type="PANTHER" id="PTHR34388:SF1">
    <property type="entry name" value="DNA POLYMERASE III SUBUNIT DELTA"/>
    <property type="match status" value="1"/>
</dbReference>
<dbReference type="PANTHER" id="PTHR34388">
    <property type="entry name" value="DNA POLYMERASE III SUBUNIT DELTA"/>
    <property type="match status" value="1"/>
</dbReference>
<comment type="caution">
    <text evidence="6">The sequence shown here is derived from an EMBL/GenBank/DDBJ whole genome shotgun (WGS) entry which is preliminary data.</text>
</comment>
<dbReference type="NCBIfam" id="TIGR01128">
    <property type="entry name" value="holA"/>
    <property type="match status" value="1"/>
</dbReference>
<dbReference type="InterPro" id="IPR005790">
    <property type="entry name" value="DNA_polIII_delta"/>
</dbReference>
<keyword evidence="3" id="KW-0235">DNA replication</keyword>
<dbReference type="EMBL" id="JADQBC010000052">
    <property type="protein sequence ID" value="MBR8828032.1"/>
    <property type="molecule type" value="Genomic_DNA"/>
</dbReference>
<evidence type="ECO:0000256" key="1">
    <source>
        <dbReference type="ARBA" id="ARBA00022679"/>
    </source>
</evidence>
<proteinExistence type="predicted"/>
<name>A0A941GTQ1_9CHRO</name>
<evidence type="ECO:0000259" key="5">
    <source>
        <dbReference type="Pfam" id="PF06144"/>
    </source>
</evidence>
<dbReference type="GO" id="GO:0003887">
    <property type="term" value="F:DNA-directed DNA polymerase activity"/>
    <property type="evidence" value="ECO:0007669"/>
    <property type="project" value="UniProtKB-KW"/>
</dbReference>
<accession>A0A941GTQ1</accession>
<reference evidence="6" key="1">
    <citation type="submission" date="2021-02" db="EMBL/GenBank/DDBJ databases">
        <title>Metagenome analyses of Stigonema ocellatum DSM 106950, Chlorogloea purpurea SAG 13.99 and Gomphosphaeria aponina DSM 107014.</title>
        <authorList>
            <person name="Marter P."/>
            <person name="Huang S."/>
        </authorList>
    </citation>
    <scope>NUCLEOTIDE SEQUENCE</scope>
    <source>
        <strain evidence="6">JP213</strain>
    </source>
</reference>
<dbReference type="GO" id="GO:0006261">
    <property type="term" value="P:DNA-templated DNA replication"/>
    <property type="evidence" value="ECO:0007669"/>
    <property type="project" value="TreeGrafter"/>
</dbReference>
<evidence type="ECO:0000313" key="6">
    <source>
        <dbReference type="EMBL" id="MBR8828032.1"/>
    </source>
</evidence>
<dbReference type="Pfam" id="PF06144">
    <property type="entry name" value="DNA_pol3_delta"/>
    <property type="match status" value="1"/>
</dbReference>
<dbReference type="InterPro" id="IPR027417">
    <property type="entry name" value="P-loop_NTPase"/>
</dbReference>